<feature type="region of interest" description="Disordered" evidence="1">
    <location>
        <begin position="292"/>
        <end position="341"/>
    </location>
</feature>
<dbReference type="EMBL" id="BPVZ01000065">
    <property type="protein sequence ID" value="GKV24307.1"/>
    <property type="molecule type" value="Genomic_DNA"/>
</dbReference>
<accession>A0AAV5KI81</accession>
<keyword evidence="3" id="KW-1185">Reference proteome</keyword>
<protein>
    <submittedName>
        <fullName evidence="2">Uncharacterized protein</fullName>
    </submittedName>
</protein>
<dbReference type="AlphaFoldDB" id="A0AAV5KI81"/>
<proteinExistence type="predicted"/>
<evidence type="ECO:0000313" key="3">
    <source>
        <dbReference type="Proteomes" id="UP001054252"/>
    </source>
</evidence>
<evidence type="ECO:0000256" key="1">
    <source>
        <dbReference type="SAM" id="MobiDB-lite"/>
    </source>
</evidence>
<sequence length="341" mass="38666">MHPHSRLQSWSWLCIFSPRVPNNGLQIFACRASCSSQSRLSALPFHHSRLQLLRAGSLQIFKPFWYNNSSSLGHKKSTLVERQAPEAIANAVTATWVMMEAMAMAVTATWVMVEAMATAVTVTSELRPPQSGFQSQEEETCLDKNLEVQSSHLLNLVVEEIQGELPSVTMKNQEKVNILPLKIEGQLGEVEIMPTETKQEDVPKEEEEKAQVSFEVFNGESPLTKSDFNDYFVIDMVDEILQKNTYEDPFEIYLIQAKDPIKEYINCLNTSSSSLESNGAILEELGKHISWPKSKPPQNSHWRKSYGGFNLRARKPRFKKTRGHALRPDPKPPWSGRKSSY</sequence>
<dbReference type="Proteomes" id="UP001054252">
    <property type="component" value="Unassembled WGS sequence"/>
</dbReference>
<organism evidence="2 3">
    <name type="scientific">Rubroshorea leprosula</name>
    <dbReference type="NCBI Taxonomy" id="152421"/>
    <lineage>
        <taxon>Eukaryota</taxon>
        <taxon>Viridiplantae</taxon>
        <taxon>Streptophyta</taxon>
        <taxon>Embryophyta</taxon>
        <taxon>Tracheophyta</taxon>
        <taxon>Spermatophyta</taxon>
        <taxon>Magnoliopsida</taxon>
        <taxon>eudicotyledons</taxon>
        <taxon>Gunneridae</taxon>
        <taxon>Pentapetalae</taxon>
        <taxon>rosids</taxon>
        <taxon>malvids</taxon>
        <taxon>Malvales</taxon>
        <taxon>Dipterocarpaceae</taxon>
        <taxon>Rubroshorea</taxon>
    </lineage>
</organism>
<reference evidence="2 3" key="1">
    <citation type="journal article" date="2021" name="Commun. Biol.">
        <title>The genome of Shorea leprosula (Dipterocarpaceae) highlights the ecological relevance of drought in aseasonal tropical rainforests.</title>
        <authorList>
            <person name="Ng K.K.S."/>
            <person name="Kobayashi M.J."/>
            <person name="Fawcett J.A."/>
            <person name="Hatakeyama M."/>
            <person name="Paape T."/>
            <person name="Ng C.H."/>
            <person name="Ang C.C."/>
            <person name="Tnah L.H."/>
            <person name="Lee C.T."/>
            <person name="Nishiyama T."/>
            <person name="Sese J."/>
            <person name="O'Brien M.J."/>
            <person name="Copetti D."/>
            <person name="Mohd Noor M.I."/>
            <person name="Ong R.C."/>
            <person name="Putra M."/>
            <person name="Sireger I.Z."/>
            <person name="Indrioko S."/>
            <person name="Kosugi Y."/>
            <person name="Izuno A."/>
            <person name="Isagi Y."/>
            <person name="Lee S.L."/>
            <person name="Shimizu K.K."/>
        </authorList>
    </citation>
    <scope>NUCLEOTIDE SEQUENCE [LARGE SCALE GENOMIC DNA]</scope>
    <source>
        <strain evidence="2">214</strain>
    </source>
</reference>
<evidence type="ECO:0000313" key="2">
    <source>
        <dbReference type="EMBL" id="GKV24307.1"/>
    </source>
</evidence>
<feature type="compositionally biased region" description="Basic residues" evidence="1">
    <location>
        <begin position="312"/>
        <end position="325"/>
    </location>
</feature>
<gene>
    <name evidence="2" type="ORF">SLEP1_g33934</name>
</gene>
<name>A0AAV5KI81_9ROSI</name>
<comment type="caution">
    <text evidence="2">The sequence shown here is derived from an EMBL/GenBank/DDBJ whole genome shotgun (WGS) entry which is preliminary data.</text>
</comment>